<name>A2DCQ5_TRIV3</name>
<dbReference type="OrthoDB" id="10655146at2759"/>
<dbReference type="VEuPathDB" id="TrichDB:TVAGG3_0607320"/>
<sequence>MTKALVDSLARAEDNSEDIDLTMNCLMQIQQYVNAKFFSGQNESQILEVFSQIWKFLLFAANNNTVSVRLATYKTAGLFLLKNTPFFAKEVTKSFSETATQTTIEIKSSIILASSFAFICNLIPESNLKDFIENTPIFHHFTVVDPVFSDHLSTVISKLKRLELNWMRSLLLSYLDVLDPQSERYLFKSISACVKNFKHKLMPEVLNYVYKQENPSIHLPLLSYIFTAVPMNTNELDLARLAEIIYNVLTDKKEHEQAIIDSSFHILSLQSNSFKTVFKEVNSNTLELTIETNKILNCKINYTKYNFMPSFYKMKLPFDMLVPKQNDAVMIIPAKIITLGTLATQNQTEYLNILDSFITDKFDDRSDAACTSLSNCINKLEITNQLAHLFTKIVFAKQTSWFHSLSILKLIKAASISTVISLIGAAKINDIVSLIIELCYNLNDNVSSKSLQVLVKFIRDEDVSLVCNKLMQNLDLTESMNFATSFKILTELKKFHPHADDPSMVAMVDIACEYLSMFRSDFATAIVLMEFLSLCDLSNARPSLVSEVFYIVSSISYASLEFYSGLVTSKADTFYINLVNSDISSKNVDIISGNALNYDSFLAPLLASLKLLLNIPRLFSMASVVTNIARQVVKIAPYESSLLFIKYWDDLQTQDKQSALLMLPSFIKLSNSKPTVANWCTLMIAFITERQISHELTETRDCLGELSDNFLNQQDKLTDEELTAFIAYRSVFYYDKERIEKLISTLDEERKQNVADIMSKRDSKIYMKFFEDKELPTPRNEKISQETINNNEKAKLNIDYNADYSKDYTSDMNSPLIIVQMKQNLFDFNEDFLNSLYVEYCREDREKDFGILLDYCSKKNIKLKIHNACIPHKFDLMMINYLHDVNSPDLEEFAFKVMKQTKSREVSILVSKIFPEKFIEDVTNNTRKRSIVIASMAVQENLDLPEDKLMNIVNEEIKREDTSTKRFCTTILLSLLLLNNLRGVPQIFIHNVMEKLETKTDIPLDFISRFYYYYSTKFALTPDLQDTIQLMIPSLPVSSTPILYYISSLMNADHAACSSQYYSILSQGSLDSDIPSVISQDIKMIELIIDNATEQRIEQTLKDTLFRIIQVHIRLNFNPIVVVNFTSFISKVLSKSEYTSYYRTICREFSTYFPLPQNPAVFDMIKILPQIASAAESGFDIIRRLSEYQQKLITFPLNDVLVQGVLDLMEAEINRSSHDVDVVLSISNKFIQNYQGFEDYTNISIVYKMMKFLFDNLSSNDALLVICTNLYNIIPRFEIFFISLTKVLYERNDENDFIQASAWLCGVIRIRCHKAAAACINEKSKLRTLIKLSSFSEDCPESDQILLKL</sequence>
<proteinExistence type="predicted"/>
<dbReference type="InParanoid" id="A2DCQ5"/>
<dbReference type="RefSeq" id="XP_001582665.1">
    <property type="nucleotide sequence ID" value="XM_001582615.1"/>
</dbReference>
<protein>
    <submittedName>
        <fullName evidence="1">Uncharacterized protein</fullName>
    </submittedName>
</protein>
<evidence type="ECO:0000313" key="1">
    <source>
        <dbReference type="EMBL" id="EAY21679.1"/>
    </source>
</evidence>
<accession>A2DCQ5</accession>
<dbReference type="KEGG" id="tva:5467241"/>
<organism evidence="1 2">
    <name type="scientific">Trichomonas vaginalis (strain ATCC PRA-98 / G3)</name>
    <dbReference type="NCBI Taxonomy" id="412133"/>
    <lineage>
        <taxon>Eukaryota</taxon>
        <taxon>Metamonada</taxon>
        <taxon>Parabasalia</taxon>
        <taxon>Trichomonadida</taxon>
        <taxon>Trichomonadidae</taxon>
        <taxon>Trichomonas</taxon>
    </lineage>
</organism>
<keyword evidence="2" id="KW-1185">Reference proteome</keyword>
<reference evidence="1" key="2">
    <citation type="journal article" date="2007" name="Science">
        <title>Draft genome sequence of the sexually transmitted pathogen Trichomonas vaginalis.</title>
        <authorList>
            <person name="Carlton J.M."/>
            <person name="Hirt R.P."/>
            <person name="Silva J.C."/>
            <person name="Delcher A.L."/>
            <person name="Schatz M."/>
            <person name="Zhao Q."/>
            <person name="Wortman J.R."/>
            <person name="Bidwell S.L."/>
            <person name="Alsmark U.C.M."/>
            <person name="Besteiro S."/>
            <person name="Sicheritz-Ponten T."/>
            <person name="Noel C.J."/>
            <person name="Dacks J.B."/>
            <person name="Foster P.G."/>
            <person name="Simillion C."/>
            <person name="Van de Peer Y."/>
            <person name="Miranda-Saavedra D."/>
            <person name="Barton G.J."/>
            <person name="Westrop G.D."/>
            <person name="Mueller S."/>
            <person name="Dessi D."/>
            <person name="Fiori P.L."/>
            <person name="Ren Q."/>
            <person name="Paulsen I."/>
            <person name="Zhang H."/>
            <person name="Bastida-Corcuera F.D."/>
            <person name="Simoes-Barbosa A."/>
            <person name="Brown M.T."/>
            <person name="Hayes R.D."/>
            <person name="Mukherjee M."/>
            <person name="Okumura C.Y."/>
            <person name="Schneider R."/>
            <person name="Smith A.J."/>
            <person name="Vanacova S."/>
            <person name="Villalvazo M."/>
            <person name="Haas B.J."/>
            <person name="Pertea M."/>
            <person name="Feldblyum T.V."/>
            <person name="Utterback T.R."/>
            <person name="Shu C.L."/>
            <person name="Osoegawa K."/>
            <person name="de Jong P.J."/>
            <person name="Hrdy I."/>
            <person name="Horvathova L."/>
            <person name="Zubacova Z."/>
            <person name="Dolezal P."/>
            <person name="Malik S.B."/>
            <person name="Logsdon J.M. Jr."/>
            <person name="Henze K."/>
            <person name="Gupta A."/>
            <person name="Wang C.C."/>
            <person name="Dunne R.L."/>
            <person name="Upcroft J.A."/>
            <person name="Upcroft P."/>
            <person name="White O."/>
            <person name="Salzberg S.L."/>
            <person name="Tang P."/>
            <person name="Chiu C.-H."/>
            <person name="Lee Y.-S."/>
            <person name="Embley T.M."/>
            <person name="Coombs G.H."/>
            <person name="Mottram J.C."/>
            <person name="Tachezy J."/>
            <person name="Fraser-Liggett C.M."/>
            <person name="Johnson P.J."/>
        </authorList>
    </citation>
    <scope>NUCLEOTIDE SEQUENCE [LARGE SCALE GENOMIC DNA]</scope>
    <source>
        <strain evidence="1">G3</strain>
    </source>
</reference>
<dbReference type="EMBL" id="DS113188">
    <property type="protein sequence ID" value="EAY21679.1"/>
    <property type="molecule type" value="Genomic_DNA"/>
</dbReference>
<dbReference type="VEuPathDB" id="TrichDB:TVAG_237050"/>
<evidence type="ECO:0000313" key="2">
    <source>
        <dbReference type="Proteomes" id="UP000001542"/>
    </source>
</evidence>
<reference evidence="1" key="1">
    <citation type="submission" date="2006-10" db="EMBL/GenBank/DDBJ databases">
        <authorList>
            <person name="Amadeo P."/>
            <person name="Zhao Q."/>
            <person name="Wortman J."/>
            <person name="Fraser-Liggett C."/>
            <person name="Carlton J."/>
        </authorList>
    </citation>
    <scope>NUCLEOTIDE SEQUENCE</scope>
    <source>
        <strain evidence="1">G3</strain>
    </source>
</reference>
<dbReference type="Proteomes" id="UP000001542">
    <property type="component" value="Unassembled WGS sequence"/>
</dbReference>
<gene>
    <name evidence="1" type="ORF">TVAG_237050</name>
</gene>